<protein>
    <submittedName>
        <fullName evidence="1">Uncharacterized protein</fullName>
    </submittedName>
</protein>
<feature type="non-terminal residue" evidence="1">
    <location>
        <position position="23"/>
    </location>
</feature>
<evidence type="ECO:0000313" key="2">
    <source>
        <dbReference type="Proteomes" id="UP000265520"/>
    </source>
</evidence>
<sequence length="23" mass="2681">MEDNSLHHALQESIPTIWKVKCT</sequence>
<organism evidence="1 2">
    <name type="scientific">Trifolium medium</name>
    <dbReference type="NCBI Taxonomy" id="97028"/>
    <lineage>
        <taxon>Eukaryota</taxon>
        <taxon>Viridiplantae</taxon>
        <taxon>Streptophyta</taxon>
        <taxon>Embryophyta</taxon>
        <taxon>Tracheophyta</taxon>
        <taxon>Spermatophyta</taxon>
        <taxon>Magnoliopsida</taxon>
        <taxon>eudicotyledons</taxon>
        <taxon>Gunneridae</taxon>
        <taxon>Pentapetalae</taxon>
        <taxon>rosids</taxon>
        <taxon>fabids</taxon>
        <taxon>Fabales</taxon>
        <taxon>Fabaceae</taxon>
        <taxon>Papilionoideae</taxon>
        <taxon>50 kb inversion clade</taxon>
        <taxon>NPAAA clade</taxon>
        <taxon>Hologalegina</taxon>
        <taxon>IRL clade</taxon>
        <taxon>Trifolieae</taxon>
        <taxon>Trifolium</taxon>
    </lineage>
</organism>
<evidence type="ECO:0000313" key="1">
    <source>
        <dbReference type="EMBL" id="MCI87112.1"/>
    </source>
</evidence>
<reference evidence="1 2" key="1">
    <citation type="journal article" date="2018" name="Front. Plant Sci.">
        <title>Red Clover (Trifolium pratense) and Zigzag Clover (T. medium) - A Picture of Genomic Similarities and Differences.</title>
        <authorList>
            <person name="Dluhosova J."/>
            <person name="Istvanek J."/>
            <person name="Nedelnik J."/>
            <person name="Repkova J."/>
        </authorList>
    </citation>
    <scope>NUCLEOTIDE SEQUENCE [LARGE SCALE GENOMIC DNA]</scope>
    <source>
        <strain evidence="2">cv. 10/8</strain>
        <tissue evidence="1">Leaf</tissue>
    </source>
</reference>
<name>A0A392VI64_9FABA</name>
<dbReference type="AlphaFoldDB" id="A0A392VI64"/>
<comment type="caution">
    <text evidence="1">The sequence shown here is derived from an EMBL/GenBank/DDBJ whole genome shotgun (WGS) entry which is preliminary data.</text>
</comment>
<dbReference type="Proteomes" id="UP000265520">
    <property type="component" value="Unassembled WGS sequence"/>
</dbReference>
<keyword evidence="2" id="KW-1185">Reference proteome</keyword>
<dbReference type="EMBL" id="LXQA011157892">
    <property type="protein sequence ID" value="MCI87112.1"/>
    <property type="molecule type" value="Genomic_DNA"/>
</dbReference>
<proteinExistence type="predicted"/>
<accession>A0A392VI64</accession>